<evidence type="ECO:0000313" key="4">
    <source>
        <dbReference type="Proteomes" id="UP000290288"/>
    </source>
</evidence>
<dbReference type="AlphaFoldDB" id="A0A4V1Q1R9"/>
<dbReference type="PROSITE" id="PS00028">
    <property type="entry name" value="ZINC_FINGER_C2H2_1"/>
    <property type="match status" value="1"/>
</dbReference>
<evidence type="ECO:0000256" key="1">
    <source>
        <dbReference type="PROSITE-ProRule" id="PRU00042"/>
    </source>
</evidence>
<keyword evidence="1" id="KW-0863">Zinc-finger</keyword>
<evidence type="ECO:0000259" key="2">
    <source>
        <dbReference type="PROSITE" id="PS50157"/>
    </source>
</evidence>
<evidence type="ECO:0000313" key="3">
    <source>
        <dbReference type="EMBL" id="RXW12548.1"/>
    </source>
</evidence>
<protein>
    <recommendedName>
        <fullName evidence="2">C2H2-type domain-containing protein</fullName>
    </recommendedName>
</protein>
<gene>
    <name evidence="3" type="ORF">EST38_g13307</name>
</gene>
<sequence>MPKTRHHRKTLSPKLSCGICGAKFVSDSGRTRHMRNRHPNLSGHYCSAPAHIHALLSPEPALDFHIPEQDPQLLEEVPAEPQSTRAKILHPYLTAQPCQEDGSSLLPDAAPPVEPCDDDWLPFEDELQFCIADFLYRREEMSQGNINTLLNLWGLSLMKHGATFGPFDNYQHIFNTIDDIRQGDAPWKCMKVSLNEDLNEAAASWKKQEYELWHRDPDTVLTNLLSNPDFNGQFDYQPYVEIDEKENRRWGDFMSGNQAWRKAERIFDEDQTTRGSVYIPLILGSDKTTVSVGTGDFEYHPLYLSIGNVHNNVRRGHRNAVVPIAFLAIPKAERKYNNDPDFQRFKQQLYHASISAIFASIKPYMRHPVVRRCPDGHFRHVIYDFAAFIADYPEQVMLAGTVQGWCPNVIPFTQDFPRAEIYEMLSSDLLHQVIKGTFKDHLVTWVEEYLNLVHEKAEANKIMDEIDRSLHALYQDCVVSH</sequence>
<dbReference type="Proteomes" id="UP000290288">
    <property type="component" value="Unassembled WGS sequence"/>
</dbReference>
<keyword evidence="1" id="KW-0862">Zinc</keyword>
<keyword evidence="4" id="KW-1185">Reference proteome</keyword>
<accession>A0A4V1Q1R9</accession>
<dbReference type="GO" id="GO:0008270">
    <property type="term" value="F:zinc ion binding"/>
    <property type="evidence" value="ECO:0007669"/>
    <property type="project" value="UniProtKB-KW"/>
</dbReference>
<name>A0A4V1Q1R9_9AGAR</name>
<dbReference type="OrthoDB" id="3199698at2759"/>
<dbReference type="EMBL" id="SDEE01001205">
    <property type="protein sequence ID" value="RXW12548.1"/>
    <property type="molecule type" value="Genomic_DNA"/>
</dbReference>
<organism evidence="3 4">
    <name type="scientific">Candolleomyces aberdarensis</name>
    <dbReference type="NCBI Taxonomy" id="2316362"/>
    <lineage>
        <taxon>Eukaryota</taxon>
        <taxon>Fungi</taxon>
        <taxon>Dikarya</taxon>
        <taxon>Basidiomycota</taxon>
        <taxon>Agaricomycotina</taxon>
        <taxon>Agaricomycetes</taxon>
        <taxon>Agaricomycetidae</taxon>
        <taxon>Agaricales</taxon>
        <taxon>Agaricineae</taxon>
        <taxon>Psathyrellaceae</taxon>
        <taxon>Candolleomyces</taxon>
    </lineage>
</organism>
<dbReference type="InterPro" id="IPR041078">
    <property type="entry name" value="Plavaka"/>
</dbReference>
<dbReference type="InterPro" id="IPR013087">
    <property type="entry name" value="Znf_C2H2_type"/>
</dbReference>
<reference evidence="3 4" key="1">
    <citation type="submission" date="2019-01" db="EMBL/GenBank/DDBJ databases">
        <title>Draft genome sequence of Psathyrella aberdarensis IHI B618.</title>
        <authorList>
            <person name="Buettner E."/>
            <person name="Kellner H."/>
        </authorList>
    </citation>
    <scope>NUCLEOTIDE SEQUENCE [LARGE SCALE GENOMIC DNA]</scope>
    <source>
        <strain evidence="3 4">IHI B618</strain>
    </source>
</reference>
<proteinExistence type="predicted"/>
<dbReference type="PROSITE" id="PS50157">
    <property type="entry name" value="ZINC_FINGER_C2H2_2"/>
    <property type="match status" value="1"/>
</dbReference>
<comment type="caution">
    <text evidence="3">The sequence shown here is derived from an EMBL/GenBank/DDBJ whole genome shotgun (WGS) entry which is preliminary data.</text>
</comment>
<keyword evidence="1" id="KW-0479">Metal-binding</keyword>
<dbReference type="Pfam" id="PF18759">
    <property type="entry name" value="Plavaka"/>
    <property type="match status" value="2"/>
</dbReference>
<feature type="domain" description="C2H2-type" evidence="2">
    <location>
        <begin position="15"/>
        <end position="38"/>
    </location>
</feature>